<dbReference type="RefSeq" id="WP_050673060.1">
    <property type="nucleotide sequence ID" value="NZ_CVRL01000013.1"/>
</dbReference>
<accession>A0A0H5DGV7</accession>
<keyword evidence="5 6" id="KW-0472">Membrane</keyword>
<keyword evidence="2" id="KW-1003">Cell membrane</keyword>
<dbReference type="STRING" id="481446.NIT7645_00656"/>
<reference evidence="9" key="1">
    <citation type="submission" date="2015-05" db="EMBL/GenBank/DDBJ databases">
        <authorList>
            <person name="Rodrigo-Torres Lidia"/>
            <person name="Arahal R.David."/>
        </authorList>
    </citation>
    <scope>NUCLEOTIDE SEQUENCE [LARGE SCALE GENOMIC DNA]</scope>
    <source>
        <strain evidence="9">CECT 7321</strain>
    </source>
</reference>
<dbReference type="PANTHER" id="PTHR34820">
    <property type="entry name" value="INNER MEMBRANE PROTEIN YEBZ"/>
    <property type="match status" value="1"/>
</dbReference>
<feature type="domain" description="Copper resistance protein D" evidence="7">
    <location>
        <begin position="181"/>
        <end position="278"/>
    </location>
</feature>
<evidence type="ECO:0000256" key="2">
    <source>
        <dbReference type="ARBA" id="ARBA00022475"/>
    </source>
</evidence>
<feature type="transmembrane region" description="Helical" evidence="6">
    <location>
        <begin position="42"/>
        <end position="63"/>
    </location>
</feature>
<evidence type="ECO:0000256" key="3">
    <source>
        <dbReference type="ARBA" id="ARBA00022692"/>
    </source>
</evidence>
<evidence type="ECO:0000256" key="1">
    <source>
        <dbReference type="ARBA" id="ARBA00004651"/>
    </source>
</evidence>
<sequence length="286" mass="29354">MAGGWALATVLSKWALYVGALGASGSVLCAMVFSLRMPRMHVIGFTLLAGAAAVMGFLLKGVALTGDASGMVDCEMLSLLWTTQSGSALRWQLGGSALLLAGLFLPRIGAIFCLIGSAAVLGAFLVAGHVADHVADRDGLLLVVVLFLHLAVAALWIGILTPLRGLARTPDTHGAAADLGARFGRLASIAVPAMILAGGVMAYALVGSLNAFFGTGYGRMLMVKLAAVAALLGLAALNKVRFVPALERGDTSAGDKLARSIAWEWGAVLLILLATALLTTSLTMPM</sequence>
<feature type="transmembrane region" description="Helical" evidence="6">
    <location>
        <begin position="189"/>
        <end position="213"/>
    </location>
</feature>
<evidence type="ECO:0000313" key="9">
    <source>
        <dbReference type="Proteomes" id="UP000043764"/>
    </source>
</evidence>
<feature type="transmembrane region" description="Helical" evidence="6">
    <location>
        <begin position="262"/>
        <end position="284"/>
    </location>
</feature>
<evidence type="ECO:0000256" key="5">
    <source>
        <dbReference type="ARBA" id="ARBA00023136"/>
    </source>
</evidence>
<dbReference type="AlphaFoldDB" id="A0A0H5DGV7"/>
<feature type="transmembrane region" description="Helical" evidence="6">
    <location>
        <begin position="14"/>
        <end position="35"/>
    </location>
</feature>
<dbReference type="GO" id="GO:0005886">
    <property type="term" value="C:plasma membrane"/>
    <property type="evidence" value="ECO:0007669"/>
    <property type="project" value="UniProtKB-SubCell"/>
</dbReference>
<dbReference type="GO" id="GO:0006825">
    <property type="term" value="P:copper ion transport"/>
    <property type="evidence" value="ECO:0007669"/>
    <property type="project" value="InterPro"/>
</dbReference>
<evidence type="ECO:0000313" key="8">
    <source>
        <dbReference type="EMBL" id="CRL10680.1"/>
    </source>
</evidence>
<evidence type="ECO:0000259" key="7">
    <source>
        <dbReference type="Pfam" id="PF05425"/>
    </source>
</evidence>
<dbReference type="Proteomes" id="UP000043764">
    <property type="component" value="Unassembled WGS sequence"/>
</dbReference>
<evidence type="ECO:0000256" key="4">
    <source>
        <dbReference type="ARBA" id="ARBA00022989"/>
    </source>
</evidence>
<feature type="transmembrane region" description="Helical" evidence="6">
    <location>
        <begin position="139"/>
        <end position="159"/>
    </location>
</feature>
<comment type="subcellular location">
    <subcellularLocation>
        <location evidence="1">Cell membrane</location>
        <topology evidence="1">Multi-pass membrane protein</topology>
    </subcellularLocation>
</comment>
<proteinExistence type="predicted"/>
<protein>
    <submittedName>
        <fullName evidence="8">Putative copper export protein</fullName>
    </submittedName>
</protein>
<keyword evidence="9" id="KW-1185">Reference proteome</keyword>
<name>A0A0H5DGV7_9RHOB</name>
<dbReference type="Pfam" id="PF05425">
    <property type="entry name" value="CopD"/>
    <property type="match status" value="1"/>
</dbReference>
<keyword evidence="4 6" id="KW-1133">Transmembrane helix</keyword>
<keyword evidence="3 6" id="KW-0812">Transmembrane</keyword>
<dbReference type="PANTHER" id="PTHR34820:SF4">
    <property type="entry name" value="INNER MEMBRANE PROTEIN YEBZ"/>
    <property type="match status" value="1"/>
</dbReference>
<dbReference type="InterPro" id="IPR008457">
    <property type="entry name" value="Cu-R_CopD_dom"/>
</dbReference>
<feature type="transmembrane region" description="Helical" evidence="6">
    <location>
        <begin position="225"/>
        <end position="242"/>
    </location>
</feature>
<evidence type="ECO:0000256" key="6">
    <source>
        <dbReference type="SAM" id="Phobius"/>
    </source>
</evidence>
<dbReference type="InterPro" id="IPR032694">
    <property type="entry name" value="CopC/D"/>
</dbReference>
<dbReference type="EMBL" id="CVRL01000013">
    <property type="protein sequence ID" value="CRL10680.1"/>
    <property type="molecule type" value="Genomic_DNA"/>
</dbReference>
<feature type="transmembrane region" description="Helical" evidence="6">
    <location>
        <begin position="108"/>
        <end position="127"/>
    </location>
</feature>
<gene>
    <name evidence="8" type="ORF">NIT7321_01527</name>
</gene>
<organism evidence="8 9">
    <name type="scientific">Phaeobacter italicus</name>
    <dbReference type="NCBI Taxonomy" id="481446"/>
    <lineage>
        <taxon>Bacteria</taxon>
        <taxon>Pseudomonadati</taxon>
        <taxon>Pseudomonadota</taxon>
        <taxon>Alphaproteobacteria</taxon>
        <taxon>Rhodobacterales</taxon>
        <taxon>Roseobacteraceae</taxon>
        <taxon>Phaeobacter</taxon>
    </lineage>
</organism>